<proteinExistence type="predicted"/>
<dbReference type="EMBL" id="JANPWB010000009">
    <property type="protein sequence ID" value="KAJ1149292.1"/>
    <property type="molecule type" value="Genomic_DNA"/>
</dbReference>
<sequence length="115" mass="12337">MSLVKDGEKPKWQPRRTPNRVLRLADNILRALPERHSAPAGAVTGLGGPVHNDGADQHRVRKRGNADRAGAAWSPEDPGRLWWPLRSGARSAALPAKDGSAVSERLQRGAPTQGG</sequence>
<dbReference type="Proteomes" id="UP001066276">
    <property type="component" value="Chromosome 5"/>
</dbReference>
<evidence type="ECO:0000256" key="1">
    <source>
        <dbReference type="SAM" id="MobiDB-lite"/>
    </source>
</evidence>
<name>A0AAV7R956_PLEWA</name>
<organism evidence="2 3">
    <name type="scientific">Pleurodeles waltl</name>
    <name type="common">Iberian ribbed newt</name>
    <dbReference type="NCBI Taxonomy" id="8319"/>
    <lineage>
        <taxon>Eukaryota</taxon>
        <taxon>Metazoa</taxon>
        <taxon>Chordata</taxon>
        <taxon>Craniata</taxon>
        <taxon>Vertebrata</taxon>
        <taxon>Euteleostomi</taxon>
        <taxon>Amphibia</taxon>
        <taxon>Batrachia</taxon>
        <taxon>Caudata</taxon>
        <taxon>Salamandroidea</taxon>
        <taxon>Salamandridae</taxon>
        <taxon>Pleurodelinae</taxon>
        <taxon>Pleurodeles</taxon>
    </lineage>
</organism>
<protein>
    <submittedName>
        <fullName evidence="2">Uncharacterized protein</fullName>
    </submittedName>
</protein>
<evidence type="ECO:0000313" key="3">
    <source>
        <dbReference type="Proteomes" id="UP001066276"/>
    </source>
</evidence>
<feature type="region of interest" description="Disordered" evidence="1">
    <location>
        <begin position="35"/>
        <end position="115"/>
    </location>
</feature>
<gene>
    <name evidence="2" type="ORF">NDU88_002103</name>
</gene>
<keyword evidence="3" id="KW-1185">Reference proteome</keyword>
<evidence type="ECO:0000313" key="2">
    <source>
        <dbReference type="EMBL" id="KAJ1149292.1"/>
    </source>
</evidence>
<accession>A0AAV7R956</accession>
<reference evidence="2" key="1">
    <citation type="journal article" date="2022" name="bioRxiv">
        <title>Sequencing and chromosome-scale assembly of the giantPleurodeles waltlgenome.</title>
        <authorList>
            <person name="Brown T."/>
            <person name="Elewa A."/>
            <person name="Iarovenko S."/>
            <person name="Subramanian E."/>
            <person name="Araus A.J."/>
            <person name="Petzold A."/>
            <person name="Susuki M."/>
            <person name="Suzuki K.-i.T."/>
            <person name="Hayashi T."/>
            <person name="Toyoda A."/>
            <person name="Oliveira C."/>
            <person name="Osipova E."/>
            <person name="Leigh N.D."/>
            <person name="Simon A."/>
            <person name="Yun M.H."/>
        </authorList>
    </citation>
    <scope>NUCLEOTIDE SEQUENCE</scope>
    <source>
        <strain evidence="2">20211129_DDA</strain>
        <tissue evidence="2">Liver</tissue>
    </source>
</reference>
<comment type="caution">
    <text evidence="2">The sequence shown here is derived from an EMBL/GenBank/DDBJ whole genome shotgun (WGS) entry which is preliminary data.</text>
</comment>
<dbReference type="AlphaFoldDB" id="A0AAV7R956"/>